<dbReference type="AlphaFoldDB" id="W3TZD1"/>
<evidence type="ECO:0000259" key="1">
    <source>
        <dbReference type="Pfam" id="PF13411"/>
    </source>
</evidence>
<dbReference type="GO" id="GO:0003677">
    <property type="term" value="F:DNA binding"/>
    <property type="evidence" value="ECO:0007669"/>
    <property type="project" value="InterPro"/>
</dbReference>
<dbReference type="Proteomes" id="UP000018945">
    <property type="component" value="Unassembled WGS sequence"/>
</dbReference>
<feature type="domain" description="HTH merR-type" evidence="1">
    <location>
        <begin position="8"/>
        <end position="54"/>
    </location>
</feature>
<proteinExistence type="predicted"/>
<sequence>MIECTDIYSIDELTREFSITARTLYYYEEEGVLVPFRLGDMRFYAPTDHHKLKTDIKC</sequence>
<dbReference type="Pfam" id="PF13411">
    <property type="entry name" value="MerR_1"/>
    <property type="match status" value="1"/>
</dbReference>
<dbReference type="GO" id="GO:0006355">
    <property type="term" value="P:regulation of DNA-templated transcription"/>
    <property type="evidence" value="ECO:0007669"/>
    <property type="project" value="InterPro"/>
</dbReference>
<comment type="caution">
    <text evidence="2">The sequence shown here is derived from an EMBL/GenBank/DDBJ whole genome shotgun (WGS) entry which is preliminary data.</text>
</comment>
<accession>W3TZD1</accession>
<dbReference type="InterPro" id="IPR009061">
    <property type="entry name" value="DNA-bd_dom_put_sf"/>
</dbReference>
<dbReference type="RefSeq" id="WP_244595329.1">
    <property type="nucleotide sequence ID" value="NZ_KI911825.1"/>
</dbReference>
<dbReference type="SUPFAM" id="SSF46955">
    <property type="entry name" value="Putative DNA-binding domain"/>
    <property type="match status" value="1"/>
</dbReference>
<reference evidence="2 3" key="1">
    <citation type="submission" date="2013-12" db="EMBL/GenBank/DDBJ databases">
        <title>The Genome Sequence of Bartonella quintana JK 73.</title>
        <authorList>
            <consortium name="The Broad Institute Genomics Platform"/>
            <consortium name="The Broad Institute Genome Sequencing Center for Infectious Disease"/>
            <person name="Feldgarden M."/>
            <person name="Kirby J."/>
            <person name="Birtles R."/>
            <person name="Dasch G."/>
            <person name="Hendrix L."/>
            <person name="Koehler J."/>
            <person name="Kosoy M."/>
            <person name="Young S."/>
            <person name="Zeng Q."/>
            <person name="Gargeya S."/>
            <person name="Fitzgerald M."/>
            <person name="Abouelleil A."/>
            <person name="Alvarado L."/>
            <person name="Chapman S.B."/>
            <person name="Gainer-Dewar J."/>
            <person name="Goldberg J."/>
            <person name="Griggs A."/>
            <person name="Gujja S."/>
            <person name="Hansen M."/>
            <person name="Howarth C."/>
            <person name="Imamovic A."/>
            <person name="Ireland A."/>
            <person name="Larimer J."/>
            <person name="McCowan C."/>
            <person name="Murphy C."/>
            <person name="Pearson M."/>
            <person name="Poon T.W."/>
            <person name="Priest M."/>
            <person name="Roberts A."/>
            <person name="Saif S."/>
            <person name="Shea T."/>
            <person name="Sykes S."/>
            <person name="Wortman J."/>
            <person name="Nusbaum C."/>
            <person name="Birren B."/>
        </authorList>
    </citation>
    <scope>NUCLEOTIDE SEQUENCE [LARGE SCALE GENOMIC DNA]</scope>
    <source>
        <strain evidence="2 3">JK 73</strain>
    </source>
</reference>
<dbReference type="InterPro" id="IPR000551">
    <property type="entry name" value="MerR-type_HTH_dom"/>
</dbReference>
<organism evidence="2 3">
    <name type="scientific">Bartonella quintana JK 73</name>
    <dbReference type="NCBI Taxonomy" id="1402976"/>
    <lineage>
        <taxon>Bacteria</taxon>
        <taxon>Pseudomonadati</taxon>
        <taxon>Pseudomonadota</taxon>
        <taxon>Alphaproteobacteria</taxon>
        <taxon>Hyphomicrobiales</taxon>
        <taxon>Bartonellaceae</taxon>
        <taxon>Bartonella</taxon>
    </lineage>
</organism>
<evidence type="ECO:0000313" key="2">
    <source>
        <dbReference type="EMBL" id="ETS15908.1"/>
    </source>
</evidence>
<dbReference type="HOGENOM" id="CLU_2970104_0_0_5"/>
<evidence type="ECO:0000313" key="3">
    <source>
        <dbReference type="Proteomes" id="UP000018945"/>
    </source>
</evidence>
<dbReference type="EMBL" id="AZZX01000009">
    <property type="protein sequence ID" value="ETS15908.1"/>
    <property type="molecule type" value="Genomic_DNA"/>
</dbReference>
<gene>
    <name evidence="2" type="ORF">Q649_00860</name>
</gene>
<dbReference type="PATRIC" id="fig|1402976.3.peg.1053"/>
<dbReference type="Gene3D" id="1.10.1660.10">
    <property type="match status" value="1"/>
</dbReference>
<protein>
    <recommendedName>
        <fullName evidence="1">HTH merR-type domain-containing protein</fullName>
    </recommendedName>
</protein>
<name>W3TZD1_BARQI</name>